<accession>A0A7W7LNJ4</accession>
<dbReference type="InterPro" id="IPR050679">
    <property type="entry name" value="Bact_HTH_transcr_reg"/>
</dbReference>
<name>A0A7W7LNJ4_9ACTN</name>
<protein>
    <submittedName>
        <fullName evidence="5">GntR family transcriptional regulator</fullName>
    </submittedName>
</protein>
<evidence type="ECO:0000256" key="3">
    <source>
        <dbReference type="ARBA" id="ARBA00023163"/>
    </source>
</evidence>
<organism evidence="5 6">
    <name type="scientific">Streptomyces olivoverticillatus</name>
    <dbReference type="NCBI Taxonomy" id="66427"/>
    <lineage>
        <taxon>Bacteria</taxon>
        <taxon>Bacillati</taxon>
        <taxon>Actinomycetota</taxon>
        <taxon>Actinomycetes</taxon>
        <taxon>Kitasatosporales</taxon>
        <taxon>Streptomycetaceae</taxon>
        <taxon>Streptomyces</taxon>
    </lineage>
</organism>
<dbReference type="PROSITE" id="PS50949">
    <property type="entry name" value="HTH_GNTR"/>
    <property type="match status" value="1"/>
</dbReference>
<feature type="domain" description="HTH gntR-type" evidence="4">
    <location>
        <begin position="2"/>
        <end position="71"/>
    </location>
</feature>
<dbReference type="PANTHER" id="PTHR44846">
    <property type="entry name" value="MANNOSYL-D-GLYCERATE TRANSPORT/METABOLISM SYSTEM REPRESSOR MNGR-RELATED"/>
    <property type="match status" value="1"/>
</dbReference>
<dbReference type="InterPro" id="IPR011663">
    <property type="entry name" value="UTRA"/>
</dbReference>
<dbReference type="CDD" id="cd07377">
    <property type="entry name" value="WHTH_GntR"/>
    <property type="match status" value="1"/>
</dbReference>
<dbReference type="SMART" id="SM00345">
    <property type="entry name" value="HTH_GNTR"/>
    <property type="match status" value="1"/>
</dbReference>
<dbReference type="PANTHER" id="PTHR44846:SF17">
    <property type="entry name" value="GNTR-FAMILY TRANSCRIPTIONAL REGULATOR"/>
    <property type="match status" value="1"/>
</dbReference>
<dbReference type="GO" id="GO:0045892">
    <property type="term" value="P:negative regulation of DNA-templated transcription"/>
    <property type="evidence" value="ECO:0007669"/>
    <property type="project" value="TreeGrafter"/>
</dbReference>
<evidence type="ECO:0000313" key="6">
    <source>
        <dbReference type="Proteomes" id="UP000556084"/>
    </source>
</evidence>
<dbReference type="SUPFAM" id="SSF64288">
    <property type="entry name" value="Chorismate lyase-like"/>
    <property type="match status" value="1"/>
</dbReference>
<evidence type="ECO:0000256" key="2">
    <source>
        <dbReference type="ARBA" id="ARBA00023125"/>
    </source>
</evidence>
<dbReference type="InterPro" id="IPR036388">
    <property type="entry name" value="WH-like_DNA-bd_sf"/>
</dbReference>
<dbReference type="Pfam" id="PF00392">
    <property type="entry name" value="GntR"/>
    <property type="match status" value="1"/>
</dbReference>
<dbReference type="GO" id="GO:0003700">
    <property type="term" value="F:DNA-binding transcription factor activity"/>
    <property type="evidence" value="ECO:0007669"/>
    <property type="project" value="InterPro"/>
</dbReference>
<dbReference type="RefSeq" id="WP_184349369.1">
    <property type="nucleotide sequence ID" value="NZ_JACHJH010000003.1"/>
</dbReference>
<dbReference type="InterPro" id="IPR036390">
    <property type="entry name" value="WH_DNA-bd_sf"/>
</dbReference>
<dbReference type="Proteomes" id="UP000556084">
    <property type="component" value="Unassembled WGS sequence"/>
</dbReference>
<dbReference type="SUPFAM" id="SSF46785">
    <property type="entry name" value="Winged helix' DNA-binding domain"/>
    <property type="match status" value="1"/>
</dbReference>
<reference evidence="5 6" key="1">
    <citation type="submission" date="2020-08" db="EMBL/GenBank/DDBJ databases">
        <title>Genomic Encyclopedia of Type Strains, Phase III (KMG-III): the genomes of soil and plant-associated and newly described type strains.</title>
        <authorList>
            <person name="Whitman W."/>
        </authorList>
    </citation>
    <scope>NUCLEOTIDE SEQUENCE [LARGE SCALE GENOMIC DNA]</scope>
    <source>
        <strain evidence="5 6">CECT 3266</strain>
    </source>
</reference>
<keyword evidence="1" id="KW-0805">Transcription regulation</keyword>
<dbReference type="AlphaFoldDB" id="A0A7W7LNJ4"/>
<keyword evidence="6" id="KW-1185">Reference proteome</keyword>
<evidence type="ECO:0000259" key="4">
    <source>
        <dbReference type="PROSITE" id="PS50949"/>
    </source>
</evidence>
<comment type="caution">
    <text evidence="5">The sequence shown here is derived from an EMBL/GenBank/DDBJ whole genome shotgun (WGS) entry which is preliminary data.</text>
</comment>
<dbReference type="EMBL" id="JACHJH010000003">
    <property type="protein sequence ID" value="MBB4893528.1"/>
    <property type="molecule type" value="Genomic_DNA"/>
</dbReference>
<dbReference type="GO" id="GO:0003677">
    <property type="term" value="F:DNA binding"/>
    <property type="evidence" value="ECO:0007669"/>
    <property type="project" value="UniProtKB-KW"/>
</dbReference>
<dbReference type="Gene3D" id="3.40.1410.10">
    <property type="entry name" value="Chorismate lyase-like"/>
    <property type="match status" value="1"/>
</dbReference>
<dbReference type="SMART" id="SM00866">
    <property type="entry name" value="UTRA"/>
    <property type="match status" value="1"/>
</dbReference>
<dbReference type="InterPro" id="IPR000524">
    <property type="entry name" value="Tscrpt_reg_HTH_GntR"/>
</dbReference>
<keyword evidence="3" id="KW-0804">Transcription</keyword>
<keyword evidence="2" id="KW-0238">DNA-binding</keyword>
<evidence type="ECO:0000313" key="5">
    <source>
        <dbReference type="EMBL" id="MBB4893528.1"/>
    </source>
</evidence>
<gene>
    <name evidence="5" type="ORF">FHS39_002559</name>
</gene>
<dbReference type="Gene3D" id="1.10.10.10">
    <property type="entry name" value="Winged helix-like DNA-binding domain superfamily/Winged helix DNA-binding domain"/>
    <property type="match status" value="1"/>
</dbReference>
<dbReference type="InterPro" id="IPR028978">
    <property type="entry name" value="Chorismate_lyase_/UTRA_dom_sf"/>
</dbReference>
<sequence length="261" mass="28939">MQAAYERIAATVRDAIERGEYSPGATLPSAKELAKAHGVKSQETALKALRLLETEGYLTIQHRVGATVRHRPNIRTVVRDRHAYRDEIGYFFDQGAKEWRAIGAPTRGLAVPPRHIADLLGVPHDENTLVRDRAMGPEGSQRPLQIATSYIALSLVAEIPALGAEKAGPGGIYDRIEEHFAGPIEWRETISSRLPDGEEQNRLGIPPTVPVLVVTRESRVRRGNEEVIAEVNETRMAAEQFAVSYTVERDATAAWPREERP</sequence>
<dbReference type="Pfam" id="PF07702">
    <property type="entry name" value="UTRA"/>
    <property type="match status" value="1"/>
</dbReference>
<proteinExistence type="predicted"/>
<evidence type="ECO:0000256" key="1">
    <source>
        <dbReference type="ARBA" id="ARBA00023015"/>
    </source>
</evidence>